<sequence length="90" mass="10315">MSNNIAEIKNKERVINELMRFIRKVLADPQICDKALAIARKHIDQKDADHLIADELSALTSVKIPTEFSDADKLFLHVLKEVVRDEQALY</sequence>
<dbReference type="Proteomes" id="UP000027318">
    <property type="component" value="Unassembled WGS sequence"/>
</dbReference>
<comment type="caution">
    <text evidence="1">The sequence shown here is derived from an EMBL/GenBank/DDBJ whole genome shotgun (WGS) entry which is preliminary data.</text>
</comment>
<name>A0A063Y9N1_9GAMM</name>
<dbReference type="EMBL" id="JMSZ01000013">
    <property type="protein sequence ID" value="KDE41022.1"/>
    <property type="molecule type" value="Genomic_DNA"/>
</dbReference>
<dbReference type="PATRIC" id="fig|267850.7.peg.447"/>
<dbReference type="AlphaFoldDB" id="A0A063Y9N1"/>
<proteinExistence type="predicted"/>
<reference evidence="1 2" key="1">
    <citation type="journal article" date="2005" name="Int. J. Syst. Evol. Microbiol.">
        <title>Nitrincola lacisaponensis gen. nov., sp. nov., a novel alkaliphilic bacterium isolated from an alkaline, saline lake.</title>
        <authorList>
            <person name="Dimitriu P.A."/>
            <person name="Shukla S.K."/>
            <person name="Conradt J."/>
            <person name="Marquez M.C."/>
            <person name="Ventosa A."/>
            <person name="Maglia A."/>
            <person name="Peyton B.M."/>
            <person name="Pinkart H.C."/>
            <person name="Mormile M.R."/>
        </authorList>
    </citation>
    <scope>NUCLEOTIDE SEQUENCE [LARGE SCALE GENOMIC DNA]</scope>
    <source>
        <strain evidence="1 2">4CA</strain>
    </source>
</reference>
<dbReference type="OrthoDB" id="6120634at2"/>
<accession>A0A063Y9N1</accession>
<keyword evidence="2" id="KW-1185">Reference proteome</keyword>
<evidence type="ECO:0000313" key="2">
    <source>
        <dbReference type="Proteomes" id="UP000027318"/>
    </source>
</evidence>
<dbReference type="RefSeq" id="WP_036543528.1">
    <property type="nucleotide sequence ID" value="NZ_JBKBNO010000017.1"/>
</dbReference>
<evidence type="ECO:0000313" key="1">
    <source>
        <dbReference type="EMBL" id="KDE41022.1"/>
    </source>
</evidence>
<gene>
    <name evidence="1" type="ORF">ADINL_0454</name>
</gene>
<protein>
    <submittedName>
        <fullName evidence="1">Uncharacterized protein</fullName>
    </submittedName>
</protein>
<organism evidence="1 2">
    <name type="scientific">Nitrincola lacisaponensis</name>
    <dbReference type="NCBI Taxonomy" id="267850"/>
    <lineage>
        <taxon>Bacteria</taxon>
        <taxon>Pseudomonadati</taxon>
        <taxon>Pseudomonadota</taxon>
        <taxon>Gammaproteobacteria</taxon>
        <taxon>Oceanospirillales</taxon>
        <taxon>Oceanospirillaceae</taxon>
        <taxon>Nitrincola</taxon>
    </lineage>
</organism>